<keyword evidence="2" id="KW-1185">Reference proteome</keyword>
<evidence type="ECO:0000313" key="1">
    <source>
        <dbReference type="EMBL" id="MDB1124675.1"/>
    </source>
</evidence>
<dbReference type="SUPFAM" id="SSF52540">
    <property type="entry name" value="P-loop containing nucleoside triphosphate hydrolases"/>
    <property type="match status" value="1"/>
</dbReference>
<name>A0ABT4YT81_9VIBR</name>
<proteinExistence type="predicted"/>
<organism evidence="1 2">
    <name type="scientific">Vibrio algarum</name>
    <dbReference type="NCBI Taxonomy" id="3020714"/>
    <lineage>
        <taxon>Bacteria</taxon>
        <taxon>Pseudomonadati</taxon>
        <taxon>Pseudomonadota</taxon>
        <taxon>Gammaproteobacteria</taxon>
        <taxon>Vibrionales</taxon>
        <taxon>Vibrionaceae</taxon>
        <taxon>Vibrio</taxon>
    </lineage>
</organism>
<reference evidence="1 2" key="1">
    <citation type="submission" date="2023-01" db="EMBL/GenBank/DDBJ databases">
        <title>Vibrio sp. KJ40-1 sp.nov, isolated from marine algae.</title>
        <authorList>
            <person name="Butt M."/>
            <person name="Kim J.M.J."/>
            <person name="Jeon C.O.C."/>
        </authorList>
    </citation>
    <scope>NUCLEOTIDE SEQUENCE [LARGE SCALE GENOMIC DNA]</scope>
    <source>
        <strain evidence="1 2">KJ40-1</strain>
    </source>
</reference>
<protein>
    <submittedName>
        <fullName evidence="1">Terminase</fullName>
    </submittedName>
</protein>
<sequence>MTKQSRSLYGDSRYLQLLKDFQADWLGFAVAVVRKPPTHQQRRIIKSLQKLGARVTVSSGHGTGKSDMISILILAFIILNPESRVVIVANNAAQVRNVIWKYLKINFKAICRSLPWIQDYFALNEREFYAVGHKGVWSCIAKSAKAGNEESLAGEHCHTYLVVVDEASGLSDKALQVLSAALTEKHNNMCLLSQPTRNSGFFYDTHHRLAKTPDNPNGIWDAITLNSEESPLVTPEFIGEKLISYSGEDSAEYQIKVLGRFPDNAGGYLISRAECERSTMLNISLGEEWGWVAACDVGNGRDKSVITICKVSCDKPEDRKVKSHSILEMSSEIDPIDFAYEIQKAIEPYIPENISVLIDGDGVGFSTVKVARELGINVQEVRWGKPLFSSNQKSRFINKRAYSHIMMRNAFKTGRIQIDNSEKTKEQISRLPAHLNETGQWVITSKKEMRDRLNIKSPDRSDTYCFMFLADPKPSHIKLCENGRSELEREFEMIFNGVDHLE</sequence>
<accession>A0ABT4YT81</accession>
<dbReference type="EMBL" id="JAQLOI010000001">
    <property type="protein sequence ID" value="MDB1124675.1"/>
    <property type="molecule type" value="Genomic_DNA"/>
</dbReference>
<gene>
    <name evidence="1" type="ORF">PGX00_13880</name>
</gene>
<dbReference type="Proteomes" id="UP001210678">
    <property type="component" value="Unassembled WGS sequence"/>
</dbReference>
<dbReference type="Gene3D" id="3.40.50.300">
    <property type="entry name" value="P-loop containing nucleotide triphosphate hydrolases"/>
    <property type="match status" value="1"/>
</dbReference>
<dbReference type="InterPro" id="IPR027417">
    <property type="entry name" value="P-loop_NTPase"/>
</dbReference>
<evidence type="ECO:0000313" key="2">
    <source>
        <dbReference type="Proteomes" id="UP001210678"/>
    </source>
</evidence>
<comment type="caution">
    <text evidence="1">The sequence shown here is derived from an EMBL/GenBank/DDBJ whole genome shotgun (WGS) entry which is preliminary data.</text>
</comment>
<dbReference type="RefSeq" id="WP_272137413.1">
    <property type="nucleotide sequence ID" value="NZ_JAQLOI010000001.1"/>
</dbReference>
<dbReference type="Gene3D" id="3.30.420.240">
    <property type="match status" value="1"/>
</dbReference>